<evidence type="ECO:0000313" key="9">
    <source>
        <dbReference type="EMBL" id="KAF2446675.1"/>
    </source>
</evidence>
<keyword evidence="10" id="KW-1185">Reference proteome</keyword>
<dbReference type="Proteomes" id="UP000799764">
    <property type="component" value="Unassembled WGS sequence"/>
</dbReference>
<evidence type="ECO:0000256" key="5">
    <source>
        <dbReference type="ARBA" id="ARBA00023002"/>
    </source>
</evidence>
<protein>
    <submittedName>
        <fullName evidence="9">Cytochrome P450</fullName>
    </submittedName>
</protein>
<evidence type="ECO:0000256" key="2">
    <source>
        <dbReference type="ARBA" id="ARBA00004685"/>
    </source>
</evidence>
<dbReference type="GO" id="GO:0005506">
    <property type="term" value="F:iron ion binding"/>
    <property type="evidence" value="ECO:0007669"/>
    <property type="project" value="InterPro"/>
</dbReference>
<evidence type="ECO:0000256" key="8">
    <source>
        <dbReference type="RuleBase" id="RU000461"/>
    </source>
</evidence>
<comment type="cofactor">
    <cofactor evidence="1 7">
        <name>heme</name>
        <dbReference type="ChEBI" id="CHEBI:30413"/>
    </cofactor>
</comment>
<comment type="caution">
    <text evidence="9">The sequence shown here is derived from an EMBL/GenBank/DDBJ whole genome shotgun (WGS) entry which is preliminary data.</text>
</comment>
<proteinExistence type="inferred from homology"/>
<dbReference type="GO" id="GO:0004497">
    <property type="term" value="F:monooxygenase activity"/>
    <property type="evidence" value="ECO:0007669"/>
    <property type="project" value="UniProtKB-KW"/>
</dbReference>
<sequence>MLSPLFTLPHTWKLQKCAKMLKPVVTARLQKRGESKGGSVEGDRPDAMDWAIEQGAHDPQLNDADVLTEELLHNLWPVNSAPGGLMMPIVYRLCLYREPLKKKAQAAMAEHGWSEKALSKLHMQDSFVRGINRLYPTGPVTCSRTVCDTDSFVRPLEFDGFRFKDACGENEVVKVSRHWTATAMATKNLGWGYGNHACPGRFFTVREIKLMLTKLLLEYKFSWKQDSKLGRPAPVNVEGQFVPNLSQTLLSGTGFAERLYSRY</sequence>
<dbReference type="PANTHER" id="PTHR46206">
    <property type="entry name" value="CYTOCHROME P450"/>
    <property type="match status" value="1"/>
</dbReference>
<feature type="binding site" description="axial binding residue" evidence="7">
    <location>
        <position position="198"/>
    </location>
    <ligand>
        <name>heme</name>
        <dbReference type="ChEBI" id="CHEBI:30413"/>
    </ligand>
    <ligandPart>
        <name>Fe</name>
        <dbReference type="ChEBI" id="CHEBI:18248"/>
    </ligandPart>
</feature>
<evidence type="ECO:0000256" key="3">
    <source>
        <dbReference type="ARBA" id="ARBA00010617"/>
    </source>
</evidence>
<dbReference type="Gene3D" id="1.10.630.10">
    <property type="entry name" value="Cytochrome P450"/>
    <property type="match status" value="1"/>
</dbReference>
<evidence type="ECO:0000256" key="4">
    <source>
        <dbReference type="ARBA" id="ARBA00022723"/>
    </source>
</evidence>
<reference evidence="9" key="1">
    <citation type="journal article" date="2020" name="Stud. Mycol.">
        <title>101 Dothideomycetes genomes: a test case for predicting lifestyles and emergence of pathogens.</title>
        <authorList>
            <person name="Haridas S."/>
            <person name="Albert R."/>
            <person name="Binder M."/>
            <person name="Bloem J."/>
            <person name="Labutti K."/>
            <person name="Salamov A."/>
            <person name="Andreopoulos B."/>
            <person name="Baker S."/>
            <person name="Barry K."/>
            <person name="Bills G."/>
            <person name="Bluhm B."/>
            <person name="Cannon C."/>
            <person name="Castanera R."/>
            <person name="Culley D."/>
            <person name="Daum C."/>
            <person name="Ezra D."/>
            <person name="Gonzalez J."/>
            <person name="Henrissat B."/>
            <person name="Kuo A."/>
            <person name="Liang C."/>
            <person name="Lipzen A."/>
            <person name="Lutzoni F."/>
            <person name="Magnuson J."/>
            <person name="Mondo S."/>
            <person name="Nolan M."/>
            <person name="Ohm R."/>
            <person name="Pangilinan J."/>
            <person name="Park H.-J."/>
            <person name="Ramirez L."/>
            <person name="Alfaro M."/>
            <person name="Sun H."/>
            <person name="Tritt A."/>
            <person name="Yoshinaga Y."/>
            <person name="Zwiers L.-H."/>
            <person name="Turgeon B."/>
            <person name="Goodwin S."/>
            <person name="Spatafora J."/>
            <person name="Crous P."/>
            <person name="Grigoriev I."/>
        </authorList>
    </citation>
    <scope>NUCLEOTIDE SEQUENCE</scope>
    <source>
        <strain evidence="9">CBS 690.94</strain>
    </source>
</reference>
<name>A0A9P4UE07_9PLEO</name>
<comment type="pathway">
    <text evidence="2">Mycotoxin biosynthesis.</text>
</comment>
<keyword evidence="7 8" id="KW-0349">Heme</keyword>
<dbReference type="SUPFAM" id="SSF48264">
    <property type="entry name" value="Cytochrome P450"/>
    <property type="match status" value="1"/>
</dbReference>
<keyword evidence="4 7" id="KW-0479">Metal-binding</keyword>
<accession>A0A9P4UE07</accession>
<organism evidence="9 10">
    <name type="scientific">Karstenula rhodostoma CBS 690.94</name>
    <dbReference type="NCBI Taxonomy" id="1392251"/>
    <lineage>
        <taxon>Eukaryota</taxon>
        <taxon>Fungi</taxon>
        <taxon>Dikarya</taxon>
        <taxon>Ascomycota</taxon>
        <taxon>Pezizomycotina</taxon>
        <taxon>Dothideomycetes</taxon>
        <taxon>Pleosporomycetidae</taxon>
        <taxon>Pleosporales</taxon>
        <taxon>Massarineae</taxon>
        <taxon>Didymosphaeriaceae</taxon>
        <taxon>Karstenula</taxon>
    </lineage>
</organism>
<evidence type="ECO:0000256" key="6">
    <source>
        <dbReference type="ARBA" id="ARBA00023004"/>
    </source>
</evidence>
<dbReference type="AlphaFoldDB" id="A0A9P4UE07"/>
<keyword evidence="6 7" id="KW-0408">Iron</keyword>
<dbReference type="PROSITE" id="PS00086">
    <property type="entry name" value="CYTOCHROME_P450"/>
    <property type="match status" value="1"/>
</dbReference>
<evidence type="ECO:0000256" key="7">
    <source>
        <dbReference type="PIRSR" id="PIRSR602403-1"/>
    </source>
</evidence>
<dbReference type="InterPro" id="IPR002403">
    <property type="entry name" value="Cyt_P450_E_grp-IV"/>
</dbReference>
<dbReference type="GO" id="GO:0020037">
    <property type="term" value="F:heme binding"/>
    <property type="evidence" value="ECO:0007669"/>
    <property type="project" value="InterPro"/>
</dbReference>
<dbReference type="OrthoDB" id="1844152at2759"/>
<keyword evidence="8" id="KW-0503">Monooxygenase</keyword>
<dbReference type="InterPro" id="IPR036396">
    <property type="entry name" value="Cyt_P450_sf"/>
</dbReference>
<dbReference type="InterPro" id="IPR017972">
    <property type="entry name" value="Cyt_P450_CS"/>
</dbReference>
<dbReference type="GO" id="GO:0016705">
    <property type="term" value="F:oxidoreductase activity, acting on paired donors, with incorporation or reduction of molecular oxygen"/>
    <property type="evidence" value="ECO:0007669"/>
    <property type="project" value="InterPro"/>
</dbReference>
<keyword evidence="5 8" id="KW-0560">Oxidoreductase</keyword>
<dbReference type="InterPro" id="IPR001128">
    <property type="entry name" value="Cyt_P450"/>
</dbReference>
<evidence type="ECO:0000313" key="10">
    <source>
        <dbReference type="Proteomes" id="UP000799764"/>
    </source>
</evidence>
<dbReference type="Pfam" id="PF00067">
    <property type="entry name" value="p450"/>
    <property type="match status" value="1"/>
</dbReference>
<gene>
    <name evidence="9" type="ORF">P171DRAFT_520130</name>
</gene>
<evidence type="ECO:0000256" key="1">
    <source>
        <dbReference type="ARBA" id="ARBA00001971"/>
    </source>
</evidence>
<dbReference type="EMBL" id="MU001498">
    <property type="protein sequence ID" value="KAF2446675.1"/>
    <property type="molecule type" value="Genomic_DNA"/>
</dbReference>
<comment type="similarity">
    <text evidence="3 8">Belongs to the cytochrome P450 family.</text>
</comment>
<dbReference type="PRINTS" id="PR00465">
    <property type="entry name" value="EP450IV"/>
</dbReference>